<evidence type="ECO:0000313" key="9">
    <source>
        <dbReference type="Proteomes" id="UP001293593"/>
    </source>
</evidence>
<feature type="domain" description="BHLH" evidence="7">
    <location>
        <begin position="475"/>
        <end position="524"/>
    </location>
</feature>
<evidence type="ECO:0000256" key="4">
    <source>
        <dbReference type="ARBA" id="ARBA00023242"/>
    </source>
</evidence>
<dbReference type="FunFam" id="4.10.280.10:FF:000078">
    <property type="entry name" value="Transcription factor bHLH13"/>
    <property type="match status" value="1"/>
</dbReference>
<evidence type="ECO:0000256" key="1">
    <source>
        <dbReference type="ARBA" id="ARBA00004123"/>
    </source>
</evidence>
<feature type="region of interest" description="Disordered" evidence="6">
    <location>
        <begin position="534"/>
        <end position="569"/>
    </location>
</feature>
<dbReference type="Gene3D" id="4.10.280.10">
    <property type="entry name" value="Helix-loop-helix DNA-binding domain"/>
    <property type="match status" value="1"/>
</dbReference>
<evidence type="ECO:0000256" key="2">
    <source>
        <dbReference type="ARBA" id="ARBA00023015"/>
    </source>
</evidence>
<reference evidence="8" key="1">
    <citation type="submission" date="2023-10" db="EMBL/GenBank/DDBJ databases">
        <title>Chromosome-level genome of the transformable northern wattle, Acacia crassicarpa.</title>
        <authorList>
            <person name="Massaro I."/>
            <person name="Sinha N.R."/>
            <person name="Poethig S."/>
            <person name="Leichty A.R."/>
        </authorList>
    </citation>
    <scope>NUCLEOTIDE SEQUENCE</scope>
    <source>
        <strain evidence="8">Acra3RX</strain>
        <tissue evidence="8">Leaf</tissue>
    </source>
</reference>
<dbReference type="PANTHER" id="PTHR11514">
    <property type="entry name" value="MYC"/>
    <property type="match status" value="1"/>
</dbReference>
<dbReference type="GO" id="GO:0000976">
    <property type="term" value="F:transcription cis-regulatory region binding"/>
    <property type="evidence" value="ECO:0007669"/>
    <property type="project" value="TreeGrafter"/>
</dbReference>
<keyword evidence="9" id="KW-1185">Reference proteome</keyword>
<dbReference type="InterPro" id="IPR011598">
    <property type="entry name" value="bHLH_dom"/>
</dbReference>
<feature type="compositionally biased region" description="Basic and acidic residues" evidence="6">
    <location>
        <begin position="453"/>
        <end position="462"/>
    </location>
</feature>
<dbReference type="SMART" id="SM00353">
    <property type="entry name" value="HLH"/>
    <property type="match status" value="1"/>
</dbReference>
<dbReference type="GO" id="GO:0003700">
    <property type="term" value="F:DNA-binding transcription factor activity"/>
    <property type="evidence" value="ECO:0007669"/>
    <property type="project" value="InterPro"/>
</dbReference>
<feature type="compositionally biased region" description="Basic residues" evidence="6">
    <location>
        <begin position="335"/>
        <end position="349"/>
    </location>
</feature>
<accession>A0AAE1JAN8</accession>
<dbReference type="InterPro" id="IPR045084">
    <property type="entry name" value="AIB/MYC-like"/>
</dbReference>
<feature type="compositionally biased region" description="Basic and acidic residues" evidence="6">
    <location>
        <begin position="472"/>
        <end position="486"/>
    </location>
</feature>
<name>A0AAE1JAN8_9FABA</name>
<feature type="compositionally biased region" description="Polar residues" evidence="6">
    <location>
        <begin position="354"/>
        <end position="363"/>
    </location>
</feature>
<evidence type="ECO:0000313" key="8">
    <source>
        <dbReference type="EMBL" id="KAK4267012.1"/>
    </source>
</evidence>
<dbReference type="PROSITE" id="PS50888">
    <property type="entry name" value="BHLH"/>
    <property type="match status" value="1"/>
</dbReference>
<evidence type="ECO:0000256" key="6">
    <source>
        <dbReference type="SAM" id="MobiDB-lite"/>
    </source>
</evidence>
<comment type="subcellular location">
    <subcellularLocation>
        <location evidence="1 5">Nucleus</location>
    </subcellularLocation>
</comment>
<sequence length="653" mass="71757">MLKIEVGLGVGGDMVWNEDERDMVAAVLGARAFDYLVNHSVSNENLLMAVVTDGNLQNKLSDLVECPNVCNFSWNYAIFWQISQSKSGEWVLGWGDGCCREPHEGEEEEERGILSLRMEDEVQQRMRKKVLQKLHTTFGGSEEDNYVSGLDRVTDTELFFLASMYFSFPRGHGGPGKCLASDKHSWLTGAQKSSVDYCVRSFLVKSAGIQTIVLIPTDMGVVELGSTKMVKENLELLQAIKSEFSIESAFPTPKSSIPAPAPSPPPVPVPVGKRDDLTIFPVLTVSDKVEAVPKIFGQNLNQTKSPNPVRTGQFREKLAIRKMEDRPWLGGHHSNGVHHHPHPHPHPRNGVHPSSWTTANNNGVRQASPVETYVPRSSPKSNVPVLDLNGVNNNYNHQPQRKAPIMQIDFSGATNSRSVVTAVRPNGGGACESEQSDADAAAAAAASFREELLPAVAGDERQPRKRGRKPANGREEPLNHVEAERQRREKLNQRFYALRAVVPNISKMDKASLLGDAIAYINELQAKLKAMESEKEIRLGGSSTSSSRDPSTEPNYNSGQSQQSPAQVEVQARHDEVVVRVISPINSHPVSPVIKALMEAQVSVVDSKLTTADEAVFHTFVIKQPQGPDQQLTKDKLIATFSRQSNSLTGQLT</sequence>
<dbReference type="AlphaFoldDB" id="A0AAE1JAN8"/>
<gene>
    <name evidence="8" type="ORF">QN277_023859</name>
</gene>
<feature type="region of interest" description="Disordered" evidence="6">
    <location>
        <begin position="453"/>
        <end position="486"/>
    </location>
</feature>
<dbReference type="EMBL" id="JAWXYG010000007">
    <property type="protein sequence ID" value="KAK4267012.1"/>
    <property type="molecule type" value="Genomic_DNA"/>
</dbReference>
<dbReference type="Proteomes" id="UP001293593">
    <property type="component" value="Unassembled WGS sequence"/>
</dbReference>
<dbReference type="GO" id="GO:0046983">
    <property type="term" value="F:protein dimerization activity"/>
    <property type="evidence" value="ECO:0007669"/>
    <property type="project" value="InterPro"/>
</dbReference>
<dbReference type="InterPro" id="IPR036638">
    <property type="entry name" value="HLH_DNA-bd_sf"/>
</dbReference>
<organism evidence="8 9">
    <name type="scientific">Acacia crassicarpa</name>
    <name type="common">northern wattle</name>
    <dbReference type="NCBI Taxonomy" id="499986"/>
    <lineage>
        <taxon>Eukaryota</taxon>
        <taxon>Viridiplantae</taxon>
        <taxon>Streptophyta</taxon>
        <taxon>Embryophyta</taxon>
        <taxon>Tracheophyta</taxon>
        <taxon>Spermatophyta</taxon>
        <taxon>Magnoliopsida</taxon>
        <taxon>eudicotyledons</taxon>
        <taxon>Gunneridae</taxon>
        <taxon>Pentapetalae</taxon>
        <taxon>rosids</taxon>
        <taxon>fabids</taxon>
        <taxon>Fabales</taxon>
        <taxon>Fabaceae</taxon>
        <taxon>Caesalpinioideae</taxon>
        <taxon>mimosoid clade</taxon>
        <taxon>Acacieae</taxon>
        <taxon>Acacia</taxon>
    </lineage>
</organism>
<dbReference type="GO" id="GO:0005634">
    <property type="term" value="C:nucleus"/>
    <property type="evidence" value="ECO:0007669"/>
    <property type="project" value="UniProtKB-SubCell"/>
</dbReference>
<evidence type="ECO:0000256" key="3">
    <source>
        <dbReference type="ARBA" id="ARBA00023163"/>
    </source>
</evidence>
<keyword evidence="4 5" id="KW-0539">Nucleus</keyword>
<keyword evidence="3 5" id="KW-0804">Transcription</keyword>
<dbReference type="CDD" id="cd11449">
    <property type="entry name" value="bHLH_AtAIB_like"/>
    <property type="match status" value="1"/>
</dbReference>
<dbReference type="Pfam" id="PF00010">
    <property type="entry name" value="HLH"/>
    <property type="match status" value="1"/>
</dbReference>
<feature type="compositionally biased region" description="Polar residues" evidence="6">
    <location>
        <begin position="548"/>
        <end position="566"/>
    </location>
</feature>
<dbReference type="InterPro" id="IPR025610">
    <property type="entry name" value="MYC/MYB_N"/>
</dbReference>
<feature type="region of interest" description="Disordered" evidence="6">
    <location>
        <begin position="327"/>
        <end position="363"/>
    </location>
</feature>
<evidence type="ECO:0000256" key="5">
    <source>
        <dbReference type="RuleBase" id="RU369104"/>
    </source>
</evidence>
<keyword evidence="2 5" id="KW-0805">Transcription regulation</keyword>
<protein>
    <recommendedName>
        <fullName evidence="5">Transcription factor</fullName>
        <shortName evidence="5">bHLH transcription factor</shortName>
    </recommendedName>
    <alternativeName>
        <fullName evidence="5">Basic helix-loop-helix protein</fullName>
    </alternativeName>
</protein>
<proteinExistence type="predicted"/>
<dbReference type="PANTHER" id="PTHR11514:SF47">
    <property type="entry name" value="TRANSCRIPTION FACTOR BHLH13"/>
    <property type="match status" value="1"/>
</dbReference>
<dbReference type="Pfam" id="PF14215">
    <property type="entry name" value="bHLH-MYC_N"/>
    <property type="match status" value="1"/>
</dbReference>
<evidence type="ECO:0000259" key="7">
    <source>
        <dbReference type="PROSITE" id="PS50888"/>
    </source>
</evidence>
<comment type="caution">
    <text evidence="8">The sequence shown here is derived from an EMBL/GenBank/DDBJ whole genome shotgun (WGS) entry which is preliminary data.</text>
</comment>
<dbReference type="SUPFAM" id="SSF47459">
    <property type="entry name" value="HLH, helix-loop-helix DNA-binding domain"/>
    <property type="match status" value="1"/>
</dbReference>